<sequence>MTQIGIQLADGSFFPVLSQGDRRRKRVVLTPAQTDQPGARVAVVRRQGSDEDVLGELILEGPFSGDDAPLELLLGIDQQGVLTACLDGGGGRVQRMECSLAAESPLSCGDSDPPRSFHWTVLVAILLITLSLLALGAYGFMTFLGGRIAPDLRAASVVLFVPGPLRAGAGLAGVVVPGGGFPGA</sequence>
<proteinExistence type="predicted"/>
<dbReference type="OrthoDB" id="359020at2"/>
<keyword evidence="1" id="KW-0472">Membrane</keyword>
<dbReference type="EMBL" id="LPWH01000067">
    <property type="protein sequence ID" value="POR01298.1"/>
    <property type="molecule type" value="Genomic_DNA"/>
</dbReference>
<dbReference type="AlphaFoldDB" id="A0A2S4JP46"/>
<dbReference type="Proteomes" id="UP000237350">
    <property type="component" value="Unassembled WGS sequence"/>
</dbReference>
<keyword evidence="3" id="KW-1185">Reference proteome</keyword>
<keyword evidence="1" id="KW-0812">Transmembrane</keyword>
<evidence type="ECO:0000313" key="3">
    <source>
        <dbReference type="Proteomes" id="UP000237350"/>
    </source>
</evidence>
<protein>
    <submittedName>
        <fullName evidence="2">Uncharacterized protein</fullName>
    </submittedName>
</protein>
<dbReference type="RefSeq" id="WP_103680299.1">
    <property type="nucleotide sequence ID" value="NZ_LPWH01000067.1"/>
</dbReference>
<evidence type="ECO:0000313" key="2">
    <source>
        <dbReference type="EMBL" id="POR01298.1"/>
    </source>
</evidence>
<gene>
    <name evidence="2" type="ORF">AU468_08240</name>
</gene>
<evidence type="ECO:0000256" key="1">
    <source>
        <dbReference type="SAM" id="Phobius"/>
    </source>
</evidence>
<reference evidence="3" key="1">
    <citation type="submission" date="2015-12" db="EMBL/GenBank/DDBJ databases">
        <authorList>
            <person name="Lodha T.D."/>
            <person name="Chintalapati S."/>
            <person name="Chintalapati V.R."/>
            <person name="Sravanthi T."/>
        </authorList>
    </citation>
    <scope>NUCLEOTIDE SEQUENCE [LARGE SCALE GENOMIC DNA]</scope>
    <source>
        <strain evidence="3">JC133</strain>
    </source>
</reference>
<keyword evidence="1" id="KW-1133">Transmembrane helix</keyword>
<accession>A0A2S4JP46</accession>
<comment type="caution">
    <text evidence="2">The sequence shown here is derived from an EMBL/GenBank/DDBJ whole genome shotgun (WGS) entry which is preliminary data.</text>
</comment>
<feature type="transmembrane region" description="Helical" evidence="1">
    <location>
        <begin position="117"/>
        <end position="144"/>
    </location>
</feature>
<organism evidence="2 3">
    <name type="scientific">Alkalispirochaeta sphaeroplastigenens</name>
    <dbReference type="NCBI Taxonomy" id="1187066"/>
    <lineage>
        <taxon>Bacteria</taxon>
        <taxon>Pseudomonadati</taxon>
        <taxon>Spirochaetota</taxon>
        <taxon>Spirochaetia</taxon>
        <taxon>Spirochaetales</taxon>
        <taxon>Spirochaetaceae</taxon>
        <taxon>Alkalispirochaeta</taxon>
    </lineage>
</organism>
<name>A0A2S4JP46_9SPIO</name>